<dbReference type="InterPro" id="IPR023210">
    <property type="entry name" value="NADP_OxRdtase_dom"/>
</dbReference>
<dbReference type="AlphaFoldDB" id="A0A1H9Y8V6"/>
<dbReference type="Proteomes" id="UP000182332">
    <property type="component" value="Unassembled WGS sequence"/>
</dbReference>
<keyword evidence="1" id="KW-0560">Oxidoreductase</keyword>
<dbReference type="PANTHER" id="PTHR43625:SF40">
    <property type="entry name" value="ALDO-KETO REDUCTASE YAKC [NADP(+)]"/>
    <property type="match status" value="1"/>
</dbReference>
<evidence type="ECO:0000256" key="1">
    <source>
        <dbReference type="ARBA" id="ARBA00023002"/>
    </source>
</evidence>
<gene>
    <name evidence="3" type="ORF">SAMN05216197_101122</name>
</gene>
<dbReference type="Pfam" id="PF00248">
    <property type="entry name" value="Aldo_ket_red"/>
    <property type="match status" value="1"/>
</dbReference>
<dbReference type="CDD" id="cd19076">
    <property type="entry name" value="AKR_AKR13A_13D"/>
    <property type="match status" value="1"/>
</dbReference>
<sequence>MVILLIDKASIMQTRQLGKNGPQVSAMGLGCMGMTDFYTTGNNADEAIATLHRALELGVTLLDTADMYGPHTNEELLGKALAGKRDQVFIASKFGIVRTPGDAGARGVNGSPEYIRAAIDGTLQRLKIDTLDLYYQHRIDPGVAIEESVGAMAELVKAGKVRFLGLSEASAITLERAHKVHPIAALQTEYSLWSRDPEENGVLDTCRRLGIAFVPYSPLGRGFLTGALKSPDDFAADDYRRSSPRFQGENFAKNLLLVQKVEQLAAAKGITAGQLALAWVLAQGNDVIPIPGTKQRKYLEENVAALDVTLEAAELQALKDLFPVNAVAGGRYPDAAMKLVNG</sequence>
<dbReference type="EMBL" id="FOHW01000001">
    <property type="protein sequence ID" value="SES65365.1"/>
    <property type="molecule type" value="Genomic_DNA"/>
</dbReference>
<accession>A0A1H9Y8V6</accession>
<proteinExistence type="predicted"/>
<evidence type="ECO:0000259" key="2">
    <source>
        <dbReference type="Pfam" id="PF00248"/>
    </source>
</evidence>
<protein>
    <submittedName>
        <fullName evidence="3">Predicted oxidoreductase</fullName>
    </submittedName>
</protein>
<dbReference type="GO" id="GO:0016491">
    <property type="term" value="F:oxidoreductase activity"/>
    <property type="evidence" value="ECO:0007669"/>
    <property type="project" value="UniProtKB-KW"/>
</dbReference>
<feature type="domain" description="NADP-dependent oxidoreductase" evidence="2">
    <location>
        <begin position="27"/>
        <end position="320"/>
    </location>
</feature>
<dbReference type="InterPro" id="IPR036812">
    <property type="entry name" value="NAD(P)_OxRdtase_dom_sf"/>
</dbReference>
<dbReference type="SUPFAM" id="SSF51430">
    <property type="entry name" value="NAD(P)-linked oxidoreductase"/>
    <property type="match status" value="1"/>
</dbReference>
<organism evidence="3 4">
    <name type="scientific">Pseudomonas graminis</name>
    <dbReference type="NCBI Taxonomy" id="158627"/>
    <lineage>
        <taxon>Bacteria</taxon>
        <taxon>Pseudomonadati</taxon>
        <taxon>Pseudomonadota</taxon>
        <taxon>Gammaproteobacteria</taxon>
        <taxon>Pseudomonadales</taxon>
        <taxon>Pseudomonadaceae</taxon>
        <taxon>Pseudomonas</taxon>
    </lineage>
</organism>
<evidence type="ECO:0000313" key="3">
    <source>
        <dbReference type="EMBL" id="SES65365.1"/>
    </source>
</evidence>
<dbReference type="Gene3D" id="3.20.20.100">
    <property type="entry name" value="NADP-dependent oxidoreductase domain"/>
    <property type="match status" value="1"/>
</dbReference>
<evidence type="ECO:0000313" key="4">
    <source>
        <dbReference type="Proteomes" id="UP000182332"/>
    </source>
</evidence>
<dbReference type="PANTHER" id="PTHR43625">
    <property type="entry name" value="AFLATOXIN B1 ALDEHYDE REDUCTASE"/>
    <property type="match status" value="1"/>
</dbReference>
<reference evidence="3 4" key="1">
    <citation type="submission" date="2016-10" db="EMBL/GenBank/DDBJ databases">
        <authorList>
            <person name="de Groot N.N."/>
        </authorList>
    </citation>
    <scope>NUCLEOTIDE SEQUENCE [LARGE SCALE GENOMIC DNA]</scope>
    <source>
        <strain evidence="3 4">DSM 11363</strain>
    </source>
</reference>
<dbReference type="GO" id="GO:0005737">
    <property type="term" value="C:cytoplasm"/>
    <property type="evidence" value="ECO:0007669"/>
    <property type="project" value="TreeGrafter"/>
</dbReference>
<name>A0A1H9Y8V6_9PSED</name>
<dbReference type="InterPro" id="IPR050791">
    <property type="entry name" value="Aldo-Keto_reductase"/>
</dbReference>